<evidence type="ECO:0000313" key="12">
    <source>
        <dbReference type="Proteomes" id="UP000182011"/>
    </source>
</evidence>
<evidence type="ECO:0000259" key="9">
    <source>
        <dbReference type="SMART" id="SM00977"/>
    </source>
</evidence>
<dbReference type="GO" id="GO:0005524">
    <property type="term" value="F:ATP binding"/>
    <property type="evidence" value="ECO:0007669"/>
    <property type="project" value="UniProtKB-UniRule"/>
</dbReference>
<dbReference type="RefSeq" id="WP_047133622.1">
    <property type="nucleotide sequence ID" value="NZ_CZVI01000001.1"/>
</dbReference>
<dbReference type="GO" id="GO:0005737">
    <property type="term" value="C:cytoplasm"/>
    <property type="evidence" value="ECO:0007669"/>
    <property type="project" value="UniProtKB-SubCell"/>
</dbReference>
<comment type="function">
    <text evidence="8">Ligates lysine onto the cytidine present at position 34 of the AUA codon-specific tRNA(Ile) that contains the anticodon CAU, in an ATP-dependent manner. Cytidine is converted to lysidine, thus changing the amino acid specificity of the tRNA from methionine to isoleucine.</text>
</comment>
<dbReference type="EMBL" id="CZVI01000001">
    <property type="protein sequence ID" value="CUS76887.1"/>
    <property type="molecule type" value="Genomic_DNA"/>
</dbReference>
<dbReference type="GO" id="GO:0032267">
    <property type="term" value="F:tRNA(Ile)-lysidine synthase activity"/>
    <property type="evidence" value="ECO:0007669"/>
    <property type="project" value="UniProtKB-EC"/>
</dbReference>
<comment type="domain">
    <text evidence="8">The N-terminal region contains the highly conserved SGGXDS motif, predicted to be a P-loop motif involved in ATP binding.</text>
</comment>
<dbReference type="Pfam" id="PF01171">
    <property type="entry name" value="ATP_bind_3"/>
    <property type="match status" value="1"/>
</dbReference>
<comment type="similarity">
    <text evidence="8">Belongs to the tRNA(Ile)-lysidine synthase family.</text>
</comment>
<accession>A0A0P1MZ20</accession>
<dbReference type="NCBIfam" id="TIGR02432">
    <property type="entry name" value="lysidine_TilS_N"/>
    <property type="match status" value="1"/>
</dbReference>
<keyword evidence="5 8" id="KW-0547">Nucleotide-binding</keyword>
<keyword evidence="4 8" id="KW-0819">tRNA processing</keyword>
<evidence type="ECO:0000256" key="4">
    <source>
        <dbReference type="ARBA" id="ARBA00022694"/>
    </source>
</evidence>
<dbReference type="Proteomes" id="UP000182200">
    <property type="component" value="Unassembled WGS sequence"/>
</dbReference>
<dbReference type="CDD" id="cd01992">
    <property type="entry name" value="TilS_N"/>
    <property type="match status" value="1"/>
</dbReference>
<evidence type="ECO:0000256" key="1">
    <source>
        <dbReference type="ARBA" id="ARBA00004496"/>
    </source>
</evidence>
<comment type="subcellular location">
    <subcellularLocation>
        <location evidence="1 8">Cytoplasm</location>
    </subcellularLocation>
</comment>
<accession>A0A0S4NA61</accession>
<accession>A0A0P1M206</accession>
<dbReference type="SUPFAM" id="SSF82829">
    <property type="entry name" value="MesJ substrate recognition domain-like"/>
    <property type="match status" value="1"/>
</dbReference>
<dbReference type="AlphaFoldDB" id="A0A0N7MQB1"/>
<dbReference type="Gene3D" id="3.40.50.620">
    <property type="entry name" value="HUPs"/>
    <property type="match status" value="1"/>
</dbReference>
<dbReference type="SUPFAM" id="SSF56037">
    <property type="entry name" value="PheT/TilS domain"/>
    <property type="match status" value="1"/>
</dbReference>
<sequence>MVKDFINRFREFIQKNKLIAPKDKIIVAVSGGVDSIVLLDVLNELKTQLKLELVAAHFNHKLRGDESDEDEKFVREFTSKLGIECYVRSEDTKEYCKSRKISIQEGARELRYNFFETLRLLKGFDKIATAHNANDNAETVLLNLFRGSGINGLAGIQIKRGNIIRPLLFATREEIEEYASEKGLPYRIDSSNLKTTYRRNYIRLKLLPLISENINPGIIETLNRTSQIFSELAEFIRHEVSKIIKFVSIEEGPGKILIDIQRLRSYLFFIQESVIISTIETFFNERVDFSRVLSVLNLIDSTPGSSVMLSKDLFVYRDRQHLVFLRKPEFEETEVFAYIHPGEKYETDSFVLSSEFVERENVQFNNDSRVEYIDAELIADELILRNWHPGDWFIPLGMKGRKKISDFLIDLKVPVYDKKKVLVLESEGKIVWVCGLRLDDRFKVTDSTNKILKIEFHQKLTQQSNE</sequence>
<keyword evidence="6 8" id="KW-0067">ATP-binding</keyword>
<accession>A0A0P1PAM2</accession>
<feature type="binding site" evidence="8">
    <location>
        <begin position="30"/>
        <end position="35"/>
    </location>
    <ligand>
        <name>ATP</name>
        <dbReference type="ChEBI" id="CHEBI:30616"/>
    </ligand>
</feature>
<keyword evidence="2 8" id="KW-0963">Cytoplasm</keyword>
<gene>
    <name evidence="8" type="primary">tilS</name>
    <name evidence="11" type="ORF">JGI4_02009</name>
    <name evidence="10" type="ORF">JGI8_00063</name>
</gene>
<evidence type="ECO:0000256" key="6">
    <source>
        <dbReference type="ARBA" id="ARBA00022840"/>
    </source>
</evidence>
<protein>
    <recommendedName>
        <fullName evidence="8">tRNA(Ile)-lysidine synthase</fullName>
        <ecNumber evidence="8">6.3.4.19</ecNumber>
    </recommendedName>
    <alternativeName>
        <fullName evidence="8">tRNA(Ile)-2-lysyl-cytidine synthase</fullName>
    </alternativeName>
    <alternativeName>
        <fullName evidence="8">tRNA(Ile)-lysidine synthetase</fullName>
    </alternativeName>
</protein>
<keyword evidence="13" id="KW-1185">Reference proteome</keyword>
<dbReference type="Pfam" id="PF11734">
    <property type="entry name" value="TilS_C"/>
    <property type="match status" value="1"/>
</dbReference>
<dbReference type="SMART" id="SM00977">
    <property type="entry name" value="TilS_C"/>
    <property type="match status" value="1"/>
</dbReference>
<dbReference type="GO" id="GO:0006400">
    <property type="term" value="P:tRNA modification"/>
    <property type="evidence" value="ECO:0007669"/>
    <property type="project" value="UniProtKB-UniRule"/>
</dbReference>
<dbReference type="HAMAP" id="MF_01161">
    <property type="entry name" value="tRNA_Ile_lys_synt"/>
    <property type="match status" value="1"/>
</dbReference>
<dbReference type="PANTHER" id="PTHR43033">
    <property type="entry name" value="TRNA(ILE)-LYSIDINE SYNTHASE-RELATED"/>
    <property type="match status" value="1"/>
</dbReference>
<evidence type="ECO:0000256" key="8">
    <source>
        <dbReference type="HAMAP-Rule" id="MF_01161"/>
    </source>
</evidence>
<dbReference type="InterPro" id="IPR012796">
    <property type="entry name" value="Lysidine-tRNA-synth_C"/>
</dbReference>
<evidence type="ECO:0000256" key="5">
    <source>
        <dbReference type="ARBA" id="ARBA00022741"/>
    </source>
</evidence>
<dbReference type="NCBIfam" id="TIGR02433">
    <property type="entry name" value="lysidine_TilS_C"/>
    <property type="match status" value="1"/>
</dbReference>
<name>A0A0N7MQB1_9BACT</name>
<accession>A0A0N7MQB1</accession>
<evidence type="ECO:0000313" key="11">
    <source>
        <dbReference type="EMBL" id="CUU08140.1"/>
    </source>
</evidence>
<accession>A0A0P1L790</accession>
<dbReference type="InterPro" id="IPR012094">
    <property type="entry name" value="tRNA_Ile_lys_synt"/>
</dbReference>
<proteinExistence type="inferred from homology"/>
<organism evidence="11 12">
    <name type="scientific">Candidatus Kryptonium thompsonii</name>
    <dbReference type="NCBI Taxonomy" id="1633631"/>
    <lineage>
        <taxon>Bacteria</taxon>
        <taxon>Pseudomonadati</taxon>
        <taxon>Candidatus Kryptoniota</taxon>
        <taxon>Candidatus Kryptonium</taxon>
    </lineage>
</organism>
<dbReference type="Gene3D" id="1.20.59.20">
    <property type="match status" value="1"/>
</dbReference>
<evidence type="ECO:0000313" key="10">
    <source>
        <dbReference type="EMBL" id="CUS76887.1"/>
    </source>
</evidence>
<dbReference type="InterPro" id="IPR011063">
    <property type="entry name" value="TilS/TtcA_N"/>
</dbReference>
<evidence type="ECO:0000256" key="2">
    <source>
        <dbReference type="ARBA" id="ARBA00022490"/>
    </source>
</evidence>
<dbReference type="Proteomes" id="UP000182011">
    <property type="component" value="Unassembled WGS sequence"/>
</dbReference>
<accession>A0A0P1P4W5</accession>
<reference evidence="11 12" key="1">
    <citation type="submission" date="2015-11" db="EMBL/GenBank/DDBJ databases">
        <authorList>
            <person name="Zhang Y."/>
            <person name="Guo Z."/>
        </authorList>
    </citation>
    <scope>NUCLEOTIDE SEQUENCE [LARGE SCALE GENOMIC DNA]</scope>
    <source>
        <strain evidence="11">JGI-4</strain>
    </source>
</reference>
<comment type="catalytic activity">
    <reaction evidence="7 8">
        <text>cytidine(34) in tRNA(Ile2) + L-lysine + ATP = lysidine(34) in tRNA(Ile2) + AMP + diphosphate + H(+)</text>
        <dbReference type="Rhea" id="RHEA:43744"/>
        <dbReference type="Rhea" id="RHEA-COMP:10625"/>
        <dbReference type="Rhea" id="RHEA-COMP:10670"/>
        <dbReference type="ChEBI" id="CHEBI:15378"/>
        <dbReference type="ChEBI" id="CHEBI:30616"/>
        <dbReference type="ChEBI" id="CHEBI:32551"/>
        <dbReference type="ChEBI" id="CHEBI:33019"/>
        <dbReference type="ChEBI" id="CHEBI:82748"/>
        <dbReference type="ChEBI" id="CHEBI:83665"/>
        <dbReference type="ChEBI" id="CHEBI:456215"/>
        <dbReference type="EC" id="6.3.4.19"/>
    </reaction>
</comment>
<dbReference type="EMBL" id="FAOP01000008">
    <property type="protein sequence ID" value="CUU08140.1"/>
    <property type="molecule type" value="Genomic_DNA"/>
</dbReference>
<dbReference type="InterPro" id="IPR012795">
    <property type="entry name" value="tRNA_Ile_lys_synt_N"/>
</dbReference>
<dbReference type="STRING" id="1633631.GCA_001442925_02005"/>
<dbReference type="InterPro" id="IPR014729">
    <property type="entry name" value="Rossmann-like_a/b/a_fold"/>
</dbReference>
<dbReference type="EC" id="6.3.4.19" evidence="8"/>
<keyword evidence="3 8" id="KW-0436">Ligase</keyword>
<accession>A0A0N7MNZ9</accession>
<reference evidence="10 13" key="2">
    <citation type="submission" date="2015-11" db="EMBL/GenBank/DDBJ databases">
        <authorList>
            <person name="Varghese N."/>
        </authorList>
    </citation>
    <scope>NUCLEOTIDE SEQUENCE [LARGE SCALE GENOMIC DNA]</scope>
    <source>
        <strain evidence="10 13">JGI-8</strain>
    </source>
</reference>
<feature type="domain" description="Lysidine-tRNA(Ile) synthetase C-terminal" evidence="9">
    <location>
        <begin position="382"/>
        <end position="454"/>
    </location>
</feature>
<evidence type="ECO:0000313" key="13">
    <source>
        <dbReference type="Proteomes" id="UP000182200"/>
    </source>
</evidence>
<evidence type="ECO:0000256" key="7">
    <source>
        <dbReference type="ARBA" id="ARBA00048539"/>
    </source>
</evidence>
<dbReference type="SUPFAM" id="SSF52402">
    <property type="entry name" value="Adenine nucleotide alpha hydrolases-like"/>
    <property type="match status" value="1"/>
</dbReference>
<dbReference type="PANTHER" id="PTHR43033:SF1">
    <property type="entry name" value="TRNA(ILE)-LYSIDINE SYNTHASE-RELATED"/>
    <property type="match status" value="1"/>
</dbReference>
<evidence type="ECO:0000256" key="3">
    <source>
        <dbReference type="ARBA" id="ARBA00022598"/>
    </source>
</evidence>